<organism evidence="1 2">
    <name type="scientific">Lutibacter oceani</name>
    <dbReference type="NCBI Taxonomy" id="1853311"/>
    <lineage>
        <taxon>Bacteria</taxon>
        <taxon>Pseudomonadati</taxon>
        <taxon>Bacteroidota</taxon>
        <taxon>Flavobacteriia</taxon>
        <taxon>Flavobacteriales</taxon>
        <taxon>Flavobacteriaceae</taxon>
        <taxon>Lutibacter</taxon>
    </lineage>
</organism>
<dbReference type="RefSeq" id="WP_115881346.1">
    <property type="nucleotide sequence ID" value="NZ_QTTQ01000011.1"/>
</dbReference>
<accession>A0A3D9RVL0</accession>
<evidence type="ECO:0000313" key="2">
    <source>
        <dbReference type="Proteomes" id="UP000256429"/>
    </source>
</evidence>
<dbReference type="OrthoDB" id="1433023at2"/>
<dbReference type="Proteomes" id="UP000256429">
    <property type="component" value="Unassembled WGS sequence"/>
</dbReference>
<name>A0A3D9RVL0_9FLAO</name>
<gene>
    <name evidence="1" type="ORF">BX611_2332</name>
</gene>
<dbReference type="Pfam" id="PF14335">
    <property type="entry name" value="DUF4391"/>
    <property type="match status" value="1"/>
</dbReference>
<proteinExistence type="predicted"/>
<dbReference type="EMBL" id="QTTQ01000011">
    <property type="protein sequence ID" value="REE80682.1"/>
    <property type="molecule type" value="Genomic_DNA"/>
</dbReference>
<dbReference type="InterPro" id="IPR025503">
    <property type="entry name" value="DUF4391"/>
</dbReference>
<reference evidence="1 2" key="1">
    <citation type="submission" date="2018-08" db="EMBL/GenBank/DDBJ databases">
        <title>Genomic Encyclopedia of Type Strains, Phase III (KMG-III): the genomes of soil and plant-associated and newly described type strains.</title>
        <authorList>
            <person name="Whitman W."/>
        </authorList>
    </citation>
    <scope>NUCLEOTIDE SEQUENCE [LARGE SCALE GENOMIC DNA]</scope>
    <source>
        <strain evidence="1 2">325-5</strain>
    </source>
</reference>
<sequence length="250" mass="28845">MNDLIELLNIDNRCLIDKRITKIAISNNSTLNASEKKILKEVIIDIRWLASYKPFNSAIPEYITKTECYDEVQIISIGFSDIKYKKQVINILQRSMPYPLVLLLEVNNNFAVSVARKSINQTDNLKRTIDEVITSTWLNKAIESEVEKSFLEHLNTKTYHTLHLKAFYESFIKAIYLHETSLLTGSFNVKEKKEVDEDADILKEIEAVNKEIVSIKSQIKKGTIFSNKVTLNIKLKAKENHKQKLIKKLS</sequence>
<dbReference type="AlphaFoldDB" id="A0A3D9RVL0"/>
<keyword evidence="2" id="KW-1185">Reference proteome</keyword>
<evidence type="ECO:0000313" key="1">
    <source>
        <dbReference type="EMBL" id="REE80682.1"/>
    </source>
</evidence>
<comment type="caution">
    <text evidence="1">The sequence shown here is derived from an EMBL/GenBank/DDBJ whole genome shotgun (WGS) entry which is preliminary data.</text>
</comment>
<protein>
    <submittedName>
        <fullName evidence="1">Uncharacterized protein DUF4391</fullName>
    </submittedName>
</protein>